<reference evidence="3" key="1">
    <citation type="journal article" date="2015" name="Nature">
        <title>Complex archaea that bridge the gap between prokaryotes and eukaryotes.</title>
        <authorList>
            <person name="Spang A."/>
            <person name="Saw J.H."/>
            <person name="Jorgensen S.L."/>
            <person name="Zaremba-Niedzwiedzka K."/>
            <person name="Martijn J."/>
            <person name="Lind A.E."/>
            <person name="van Eijk R."/>
            <person name="Schleper C."/>
            <person name="Guy L."/>
            <person name="Ettema T.J."/>
        </authorList>
    </citation>
    <scope>NUCLEOTIDE SEQUENCE</scope>
</reference>
<dbReference type="InterPro" id="IPR036913">
    <property type="entry name" value="YegP-like_sf"/>
</dbReference>
<evidence type="ECO:0000313" key="3">
    <source>
        <dbReference type="EMBL" id="KKL50517.1"/>
    </source>
</evidence>
<name>A0A0F9FHC6_9ZZZZ</name>
<evidence type="ECO:0000256" key="1">
    <source>
        <dbReference type="SAM" id="MobiDB-lite"/>
    </source>
</evidence>
<proteinExistence type="predicted"/>
<dbReference type="Pfam" id="PF07411">
    <property type="entry name" value="DUF1508"/>
    <property type="match status" value="1"/>
</dbReference>
<feature type="domain" description="DUF1508" evidence="2">
    <location>
        <begin position="39"/>
        <end position="77"/>
    </location>
</feature>
<dbReference type="AlphaFoldDB" id="A0A0F9FHC6"/>
<dbReference type="Gene3D" id="3.30.160.160">
    <property type="entry name" value="YegP-like"/>
    <property type="match status" value="1"/>
</dbReference>
<dbReference type="EMBL" id="LAZR01032569">
    <property type="protein sequence ID" value="KKL50517.1"/>
    <property type="molecule type" value="Genomic_DNA"/>
</dbReference>
<dbReference type="InterPro" id="IPR010879">
    <property type="entry name" value="DUF1508"/>
</dbReference>
<comment type="caution">
    <text evidence="3">The sequence shown here is derived from an EMBL/GenBank/DDBJ whole genome shotgun (WGS) entry which is preliminary data.</text>
</comment>
<feature type="region of interest" description="Disordered" evidence="1">
    <location>
        <begin position="1"/>
        <end position="25"/>
    </location>
</feature>
<organism evidence="3">
    <name type="scientific">marine sediment metagenome</name>
    <dbReference type="NCBI Taxonomy" id="412755"/>
    <lineage>
        <taxon>unclassified sequences</taxon>
        <taxon>metagenomes</taxon>
        <taxon>ecological metagenomes</taxon>
    </lineage>
</organism>
<evidence type="ECO:0000259" key="2">
    <source>
        <dbReference type="Pfam" id="PF07411"/>
    </source>
</evidence>
<feature type="non-terminal residue" evidence="3">
    <location>
        <position position="1"/>
    </location>
</feature>
<sequence length="85" mass="9918">IIERKEVTIHDRPGDKPEDNPFKTKGISTTNIKIQLFKDKSKKWRFRLLAANHKILCDSEAYQRKSNCKETAELIKNSQFAVTEK</sequence>
<feature type="compositionally biased region" description="Basic and acidic residues" evidence="1">
    <location>
        <begin position="1"/>
        <end position="22"/>
    </location>
</feature>
<dbReference type="SUPFAM" id="SSF160113">
    <property type="entry name" value="YegP-like"/>
    <property type="match status" value="1"/>
</dbReference>
<protein>
    <recommendedName>
        <fullName evidence="2">DUF1508 domain-containing protein</fullName>
    </recommendedName>
</protein>
<gene>
    <name evidence="3" type="ORF">LCGC14_2304660</name>
</gene>
<accession>A0A0F9FHC6</accession>